<keyword evidence="3" id="KW-0949">S-adenosyl-L-methionine</keyword>
<keyword evidence="2" id="KW-0808">Transferase</keyword>
<dbReference type="EMBL" id="JAEHOE010000003">
    <property type="protein sequence ID" value="KAG2500568.1"/>
    <property type="molecule type" value="Genomic_DNA"/>
</dbReference>
<evidence type="ECO:0000256" key="5">
    <source>
        <dbReference type="SAM" id="MobiDB-lite"/>
    </source>
</evidence>
<keyword evidence="7" id="KW-1185">Reference proteome</keyword>
<gene>
    <name evidence="6" type="ORF">HYH03_001338</name>
</gene>
<evidence type="ECO:0008006" key="8">
    <source>
        <dbReference type="Google" id="ProtNLM"/>
    </source>
</evidence>
<dbReference type="Proteomes" id="UP000612055">
    <property type="component" value="Unassembled WGS sequence"/>
</dbReference>
<evidence type="ECO:0000256" key="1">
    <source>
        <dbReference type="ARBA" id="ARBA00022603"/>
    </source>
</evidence>
<dbReference type="InterPro" id="IPR029063">
    <property type="entry name" value="SAM-dependent_MTases_sf"/>
</dbReference>
<evidence type="ECO:0000313" key="7">
    <source>
        <dbReference type="Proteomes" id="UP000612055"/>
    </source>
</evidence>
<dbReference type="GO" id="GO:0008171">
    <property type="term" value="F:O-methyltransferase activity"/>
    <property type="evidence" value="ECO:0007669"/>
    <property type="project" value="InterPro"/>
</dbReference>
<organism evidence="6 7">
    <name type="scientific">Edaphochlamys debaryana</name>
    <dbReference type="NCBI Taxonomy" id="47281"/>
    <lineage>
        <taxon>Eukaryota</taxon>
        <taxon>Viridiplantae</taxon>
        <taxon>Chlorophyta</taxon>
        <taxon>core chlorophytes</taxon>
        <taxon>Chlorophyceae</taxon>
        <taxon>CS clade</taxon>
        <taxon>Chlamydomonadales</taxon>
        <taxon>Chlamydomonadales incertae sedis</taxon>
        <taxon>Edaphochlamys</taxon>
    </lineage>
</organism>
<evidence type="ECO:0000256" key="2">
    <source>
        <dbReference type="ARBA" id="ARBA00022679"/>
    </source>
</evidence>
<dbReference type="CDD" id="cd02440">
    <property type="entry name" value="AdoMet_MTases"/>
    <property type="match status" value="1"/>
</dbReference>
<protein>
    <recommendedName>
        <fullName evidence="8">Caffeoyl-CoA O-methyltransferase</fullName>
    </recommendedName>
</protein>
<dbReference type="PROSITE" id="PS51682">
    <property type="entry name" value="SAM_OMT_I"/>
    <property type="match status" value="1"/>
</dbReference>
<sequence length="282" mass="30106">MPARGCAAAKATARSALARGPASPSSAPWPRGLHSVPRAAPAKPSSPPGGADGTFVAGEVVNKQPVAMGMSPELYGYVLRNTREPEVLRRLRAETATVNGAHMQVTPEQGSLLGLLVELLGAVRVLDLGVFTGYSSTAMALALPEDGRVYALDRDERPMQMARKYWAEAGVSGKVEAMVGPGVESLQTLLQREGPGFLDLAFIDADKRQYETYYELLLQLVRPGGLIAIDNTLFHGRVVNPTPEDKAGQALAALNAKLLTDPRVTVVLVPIGDGMTLCRRRR</sequence>
<dbReference type="Gene3D" id="3.40.50.150">
    <property type="entry name" value="Vaccinia Virus protein VP39"/>
    <property type="match status" value="1"/>
</dbReference>
<evidence type="ECO:0000256" key="4">
    <source>
        <dbReference type="ARBA" id="ARBA00023453"/>
    </source>
</evidence>
<proteinExistence type="inferred from homology"/>
<dbReference type="PANTHER" id="PTHR10509">
    <property type="entry name" value="O-METHYLTRANSFERASE-RELATED"/>
    <property type="match status" value="1"/>
</dbReference>
<comment type="caution">
    <text evidence="6">The sequence shown here is derived from an EMBL/GenBank/DDBJ whole genome shotgun (WGS) entry which is preliminary data.</text>
</comment>
<dbReference type="PANTHER" id="PTHR10509:SF14">
    <property type="entry name" value="CAFFEOYL-COA O-METHYLTRANSFERASE 3-RELATED"/>
    <property type="match status" value="1"/>
</dbReference>
<feature type="compositionally biased region" description="Low complexity" evidence="5">
    <location>
        <begin position="1"/>
        <end position="19"/>
    </location>
</feature>
<dbReference type="GO" id="GO:0032259">
    <property type="term" value="P:methylation"/>
    <property type="evidence" value="ECO:0007669"/>
    <property type="project" value="UniProtKB-KW"/>
</dbReference>
<dbReference type="GO" id="GO:0008757">
    <property type="term" value="F:S-adenosylmethionine-dependent methyltransferase activity"/>
    <property type="evidence" value="ECO:0007669"/>
    <property type="project" value="TreeGrafter"/>
</dbReference>
<dbReference type="SUPFAM" id="SSF53335">
    <property type="entry name" value="S-adenosyl-L-methionine-dependent methyltransferases"/>
    <property type="match status" value="1"/>
</dbReference>
<dbReference type="Pfam" id="PF01596">
    <property type="entry name" value="Methyltransf_3"/>
    <property type="match status" value="1"/>
</dbReference>
<evidence type="ECO:0000313" key="6">
    <source>
        <dbReference type="EMBL" id="KAG2500568.1"/>
    </source>
</evidence>
<dbReference type="InterPro" id="IPR050362">
    <property type="entry name" value="Cation-dep_OMT"/>
</dbReference>
<dbReference type="InterPro" id="IPR002935">
    <property type="entry name" value="SAM_O-MeTrfase"/>
</dbReference>
<dbReference type="OrthoDB" id="10251242at2759"/>
<keyword evidence="1" id="KW-0489">Methyltransferase</keyword>
<name>A0A835YD90_9CHLO</name>
<dbReference type="AlphaFoldDB" id="A0A835YD90"/>
<reference evidence="6" key="1">
    <citation type="journal article" date="2020" name="bioRxiv">
        <title>Comparative genomics of Chlamydomonas.</title>
        <authorList>
            <person name="Craig R.J."/>
            <person name="Hasan A.R."/>
            <person name="Ness R.W."/>
            <person name="Keightley P.D."/>
        </authorList>
    </citation>
    <scope>NUCLEOTIDE SEQUENCE</scope>
    <source>
        <strain evidence="6">CCAP 11/70</strain>
    </source>
</reference>
<comment type="similarity">
    <text evidence="4">Belongs to the class I-like SAM-binding methyltransferase superfamily. Cation-dependent O-methyltransferase family.</text>
</comment>
<feature type="region of interest" description="Disordered" evidence="5">
    <location>
        <begin position="1"/>
        <end position="53"/>
    </location>
</feature>
<evidence type="ECO:0000256" key="3">
    <source>
        <dbReference type="ARBA" id="ARBA00022691"/>
    </source>
</evidence>
<accession>A0A835YD90</accession>